<accession>A0A8T4LA35</accession>
<dbReference type="Gene3D" id="3.40.50.880">
    <property type="match status" value="1"/>
</dbReference>
<dbReference type="EMBL" id="JAGVWE010000006">
    <property type="protein sequence ID" value="MBS3063584.1"/>
    <property type="molecule type" value="Genomic_DNA"/>
</dbReference>
<evidence type="ECO:0000256" key="6">
    <source>
        <dbReference type="ARBA" id="ARBA00049534"/>
    </source>
</evidence>
<name>A0A8T4LA35_9ARCH</name>
<evidence type="ECO:0000256" key="8">
    <source>
        <dbReference type="PIRSR" id="PIRSR005639-1"/>
    </source>
</evidence>
<sequence>MCGCRNEAGSVKRVGVLALQGDFFEHLQTLKKLGVEAAEVRNQEDLAQVQGLVIPGGESTTMSQLLAETGLDQAIRARAKQGMAVYGTCAGAILLAKKVLNDGGVKGLGLMDISVERNAYGRQVDSFEAELEANGLGKLKGVFIRAPVIQSVGRGVEVLASLDGKPVLVRQGNLLAGTFHPEIEGEARVHQWFVERLKAESTKHRF</sequence>
<organism evidence="10 11">
    <name type="scientific">Candidatus Iainarchaeum sp</name>
    <dbReference type="NCBI Taxonomy" id="3101447"/>
    <lineage>
        <taxon>Archaea</taxon>
        <taxon>Candidatus Iainarchaeota</taxon>
        <taxon>Candidatus Iainarchaeia</taxon>
        <taxon>Candidatus Iainarchaeales</taxon>
        <taxon>Candidatus Iainarchaeaceae</taxon>
        <taxon>Candidatus Iainarchaeum</taxon>
    </lineage>
</organism>
<dbReference type="PANTHER" id="PTHR31559:SF0">
    <property type="entry name" value="PYRIDOXAL 5'-PHOSPHATE SYNTHASE SUBUNIT SNO1-RELATED"/>
    <property type="match status" value="1"/>
</dbReference>
<dbReference type="PROSITE" id="PS51273">
    <property type="entry name" value="GATASE_TYPE_1"/>
    <property type="match status" value="1"/>
</dbReference>
<dbReference type="PROSITE" id="PS51274">
    <property type="entry name" value="GATASE_COBBQ"/>
    <property type="match status" value="1"/>
</dbReference>
<dbReference type="PROSITE" id="PS51130">
    <property type="entry name" value="PDXT_SNO_2"/>
    <property type="match status" value="1"/>
</dbReference>
<dbReference type="EC" id="4.3.3.6" evidence="7"/>
<dbReference type="PROSITE" id="PS01236">
    <property type="entry name" value="PDXT_SNO_1"/>
    <property type="match status" value="1"/>
</dbReference>
<comment type="catalytic activity">
    <reaction evidence="6 7">
        <text>L-glutamine + H2O = L-glutamate + NH4(+)</text>
        <dbReference type="Rhea" id="RHEA:15889"/>
        <dbReference type="ChEBI" id="CHEBI:15377"/>
        <dbReference type="ChEBI" id="CHEBI:28938"/>
        <dbReference type="ChEBI" id="CHEBI:29985"/>
        <dbReference type="ChEBI" id="CHEBI:58359"/>
        <dbReference type="EC" id="3.5.1.2"/>
    </reaction>
</comment>
<dbReference type="HAMAP" id="MF_01615">
    <property type="entry name" value="PdxT"/>
    <property type="match status" value="1"/>
</dbReference>
<evidence type="ECO:0000256" key="1">
    <source>
        <dbReference type="ARBA" id="ARBA00008345"/>
    </source>
</evidence>
<protein>
    <recommendedName>
        <fullName evidence="7">Pyridoxal 5'-phosphate synthase subunit PdxT</fullName>
        <ecNumber evidence="7">4.3.3.6</ecNumber>
    </recommendedName>
    <alternativeName>
        <fullName evidence="7">Pdx2</fullName>
    </alternativeName>
    <alternativeName>
        <fullName evidence="7">Pyridoxal 5'-phosphate synthase glutaminase subunit</fullName>
        <ecNumber evidence="7">3.5.1.2</ecNumber>
    </alternativeName>
</protein>
<comment type="subunit">
    <text evidence="7">In the presence of PdxS, forms a dodecamer of heterodimers. Only shows activity in the heterodimer.</text>
</comment>
<gene>
    <name evidence="7 10" type="primary">pdxT</name>
    <name evidence="10" type="ORF">J4203_07015</name>
</gene>
<dbReference type="PIRSF" id="PIRSF005639">
    <property type="entry name" value="Glut_amidoT_SNO"/>
    <property type="match status" value="1"/>
</dbReference>
<keyword evidence="4 7" id="KW-0315">Glutamine amidotransferase</keyword>
<dbReference type="GO" id="GO:0042823">
    <property type="term" value="P:pyridoxal phosphate biosynthetic process"/>
    <property type="evidence" value="ECO:0007669"/>
    <property type="project" value="UniProtKB-UniRule"/>
</dbReference>
<proteinExistence type="inferred from homology"/>
<dbReference type="GO" id="GO:0004359">
    <property type="term" value="F:glutaminase activity"/>
    <property type="evidence" value="ECO:0007669"/>
    <property type="project" value="UniProtKB-UniRule"/>
</dbReference>
<dbReference type="NCBIfam" id="TIGR03800">
    <property type="entry name" value="PLP_synth_Pdx2"/>
    <property type="match status" value="1"/>
</dbReference>
<feature type="binding site" evidence="7 9">
    <location>
        <position position="117"/>
    </location>
    <ligand>
        <name>L-glutamine</name>
        <dbReference type="ChEBI" id="CHEBI:58359"/>
    </ligand>
</feature>
<dbReference type="PANTHER" id="PTHR31559">
    <property type="entry name" value="PYRIDOXAL 5'-PHOSPHATE SYNTHASE SUBUNIT SNO"/>
    <property type="match status" value="1"/>
</dbReference>
<dbReference type="GO" id="GO:0005829">
    <property type="term" value="C:cytosol"/>
    <property type="evidence" value="ECO:0007669"/>
    <property type="project" value="TreeGrafter"/>
</dbReference>
<dbReference type="InterPro" id="IPR029062">
    <property type="entry name" value="Class_I_gatase-like"/>
</dbReference>
<comment type="catalytic activity">
    <reaction evidence="7">
        <text>aldehydo-D-ribose 5-phosphate + D-glyceraldehyde 3-phosphate + L-glutamine = pyridoxal 5'-phosphate + L-glutamate + phosphate + 3 H2O + H(+)</text>
        <dbReference type="Rhea" id="RHEA:31507"/>
        <dbReference type="ChEBI" id="CHEBI:15377"/>
        <dbReference type="ChEBI" id="CHEBI:15378"/>
        <dbReference type="ChEBI" id="CHEBI:29985"/>
        <dbReference type="ChEBI" id="CHEBI:43474"/>
        <dbReference type="ChEBI" id="CHEBI:58273"/>
        <dbReference type="ChEBI" id="CHEBI:58359"/>
        <dbReference type="ChEBI" id="CHEBI:59776"/>
        <dbReference type="ChEBI" id="CHEBI:597326"/>
        <dbReference type="EC" id="4.3.3.6"/>
    </reaction>
</comment>
<evidence type="ECO:0000256" key="3">
    <source>
        <dbReference type="ARBA" id="ARBA00022898"/>
    </source>
</evidence>
<feature type="active site" description="Charge relay system" evidence="7 8">
    <location>
        <position position="180"/>
    </location>
</feature>
<comment type="pathway">
    <text evidence="7">Cofactor biosynthesis; pyridoxal 5'-phosphate biosynthesis.</text>
</comment>
<comment type="function">
    <text evidence="7">Catalyzes the hydrolysis of glutamine to glutamate and ammonia as part of the biosynthesis of pyridoxal 5'-phosphate. The resulting ammonia molecule is channeled to the active site of PdxS.</text>
</comment>
<dbReference type="GO" id="GO:1903600">
    <property type="term" value="C:glutaminase complex"/>
    <property type="evidence" value="ECO:0007669"/>
    <property type="project" value="TreeGrafter"/>
</dbReference>
<dbReference type="CDD" id="cd01749">
    <property type="entry name" value="GATase1_PB"/>
    <property type="match status" value="1"/>
</dbReference>
<dbReference type="GO" id="GO:0036381">
    <property type="term" value="F:pyridoxal 5'-phosphate synthase (glutamine hydrolysing) activity"/>
    <property type="evidence" value="ECO:0007669"/>
    <property type="project" value="UniProtKB-UniRule"/>
</dbReference>
<reference evidence="10" key="2">
    <citation type="submission" date="2021-05" db="EMBL/GenBank/DDBJ databases">
        <title>Protein family content uncovers lineage relationships and bacterial pathway maintenance mechanisms in DPANN archaea.</title>
        <authorList>
            <person name="Castelle C.J."/>
            <person name="Meheust R."/>
            <person name="Jaffe A.L."/>
            <person name="Seitz K."/>
            <person name="Gong X."/>
            <person name="Baker B.J."/>
            <person name="Banfield J.F."/>
        </authorList>
    </citation>
    <scope>NUCLEOTIDE SEQUENCE</scope>
    <source>
        <strain evidence="10">RIFCSPLOWO2_01_FULL_58_19</strain>
    </source>
</reference>
<reference evidence="10" key="1">
    <citation type="submission" date="2021-03" db="EMBL/GenBank/DDBJ databases">
        <authorList>
            <person name="Jaffe A."/>
        </authorList>
    </citation>
    <scope>NUCLEOTIDE SEQUENCE</scope>
    <source>
        <strain evidence="10">RIFCSPLOWO2_01_FULL_58_19</strain>
    </source>
</reference>
<keyword evidence="5 7" id="KW-0456">Lyase</keyword>
<evidence type="ECO:0000313" key="11">
    <source>
        <dbReference type="Proteomes" id="UP000678237"/>
    </source>
</evidence>
<keyword evidence="2 7" id="KW-0378">Hydrolase</keyword>
<comment type="similarity">
    <text evidence="1 7">Belongs to the glutaminase PdxT/SNO family.</text>
</comment>
<feature type="binding site" evidence="7 9">
    <location>
        <begin position="57"/>
        <end position="59"/>
    </location>
    <ligand>
        <name>L-glutamine</name>
        <dbReference type="ChEBI" id="CHEBI:58359"/>
    </ligand>
</feature>
<dbReference type="SUPFAM" id="SSF52317">
    <property type="entry name" value="Class I glutamine amidotransferase-like"/>
    <property type="match status" value="1"/>
</dbReference>
<keyword evidence="3 7" id="KW-0663">Pyridoxal phosphate</keyword>
<dbReference type="InterPro" id="IPR021196">
    <property type="entry name" value="PdxT/SNO_CS"/>
</dbReference>
<dbReference type="FunFam" id="3.40.50.880:FF:000010">
    <property type="entry name" value="uncharacterized protein LOC100176842 isoform X2"/>
    <property type="match status" value="1"/>
</dbReference>
<dbReference type="AlphaFoldDB" id="A0A8T4LA35"/>
<evidence type="ECO:0000313" key="10">
    <source>
        <dbReference type="EMBL" id="MBS3063584.1"/>
    </source>
</evidence>
<evidence type="ECO:0000256" key="4">
    <source>
        <dbReference type="ARBA" id="ARBA00022962"/>
    </source>
</evidence>
<dbReference type="GO" id="GO:0006543">
    <property type="term" value="P:L-glutamine catabolic process"/>
    <property type="evidence" value="ECO:0007669"/>
    <property type="project" value="UniProtKB-UniRule"/>
</dbReference>
<evidence type="ECO:0000256" key="9">
    <source>
        <dbReference type="PIRSR" id="PIRSR005639-2"/>
    </source>
</evidence>
<dbReference type="Proteomes" id="UP000678237">
    <property type="component" value="Unassembled WGS sequence"/>
</dbReference>
<feature type="active site" description="Nucleophile" evidence="7 8">
    <location>
        <position position="89"/>
    </location>
</feature>
<dbReference type="Pfam" id="PF01174">
    <property type="entry name" value="SNO"/>
    <property type="match status" value="1"/>
</dbReference>
<evidence type="ECO:0000256" key="5">
    <source>
        <dbReference type="ARBA" id="ARBA00023239"/>
    </source>
</evidence>
<evidence type="ECO:0000256" key="2">
    <source>
        <dbReference type="ARBA" id="ARBA00022801"/>
    </source>
</evidence>
<comment type="caution">
    <text evidence="10">The sequence shown here is derived from an EMBL/GenBank/DDBJ whole genome shotgun (WGS) entry which is preliminary data.</text>
</comment>
<feature type="active site" description="Charge relay system" evidence="7 8">
    <location>
        <position position="182"/>
    </location>
</feature>
<dbReference type="GO" id="GO:0008614">
    <property type="term" value="P:pyridoxine metabolic process"/>
    <property type="evidence" value="ECO:0007669"/>
    <property type="project" value="TreeGrafter"/>
</dbReference>
<evidence type="ECO:0000256" key="7">
    <source>
        <dbReference type="HAMAP-Rule" id="MF_01615"/>
    </source>
</evidence>
<dbReference type="InterPro" id="IPR002161">
    <property type="entry name" value="PdxT/SNO"/>
</dbReference>
<dbReference type="EC" id="3.5.1.2" evidence="7"/>
<feature type="binding site" evidence="7 9">
    <location>
        <begin position="144"/>
        <end position="145"/>
    </location>
    <ligand>
        <name>L-glutamine</name>
        <dbReference type="ChEBI" id="CHEBI:58359"/>
    </ligand>
</feature>